<name>A0A926VEV1_9CYAN</name>
<dbReference type="Proteomes" id="UP000641646">
    <property type="component" value="Unassembled WGS sequence"/>
</dbReference>
<proteinExistence type="predicted"/>
<dbReference type="RefSeq" id="WP_190464734.1">
    <property type="nucleotide sequence ID" value="NZ_JACJPW010000028.1"/>
</dbReference>
<evidence type="ECO:0000313" key="1">
    <source>
        <dbReference type="EMBL" id="MBD2181923.1"/>
    </source>
</evidence>
<dbReference type="EMBL" id="JACJPW010000028">
    <property type="protein sequence ID" value="MBD2181923.1"/>
    <property type="molecule type" value="Genomic_DNA"/>
</dbReference>
<reference evidence="1" key="2">
    <citation type="submission" date="2020-08" db="EMBL/GenBank/DDBJ databases">
        <authorList>
            <person name="Chen M."/>
            <person name="Teng W."/>
            <person name="Zhao L."/>
            <person name="Hu C."/>
            <person name="Zhou Y."/>
            <person name="Han B."/>
            <person name="Song L."/>
            <person name="Shu W."/>
        </authorList>
    </citation>
    <scope>NUCLEOTIDE SEQUENCE</scope>
    <source>
        <strain evidence="1">FACHB-1375</strain>
    </source>
</reference>
<comment type="caution">
    <text evidence="1">The sequence shown here is derived from an EMBL/GenBank/DDBJ whole genome shotgun (WGS) entry which is preliminary data.</text>
</comment>
<gene>
    <name evidence="1" type="ORF">H6G03_12550</name>
</gene>
<protein>
    <submittedName>
        <fullName evidence="1">Uncharacterized protein</fullName>
    </submittedName>
</protein>
<sequence length="63" mass="7092">MGESILNIAVNEQDAIAECNFLVSAISFSCPMDAMIIVRALGVFYGKIVKWLLEEKLSDRKWN</sequence>
<reference evidence="1" key="1">
    <citation type="journal article" date="2015" name="ISME J.">
        <title>Draft Genome Sequence of Streptomyces incarnatus NRRL8089, which Produces the Nucleoside Antibiotic Sinefungin.</title>
        <authorList>
            <person name="Oshima K."/>
            <person name="Hattori M."/>
            <person name="Shimizu H."/>
            <person name="Fukuda K."/>
            <person name="Nemoto M."/>
            <person name="Inagaki K."/>
            <person name="Tamura T."/>
        </authorList>
    </citation>
    <scope>NUCLEOTIDE SEQUENCE</scope>
    <source>
        <strain evidence="1">FACHB-1375</strain>
    </source>
</reference>
<accession>A0A926VEV1</accession>
<dbReference type="AlphaFoldDB" id="A0A926VEV1"/>
<keyword evidence="2" id="KW-1185">Reference proteome</keyword>
<organism evidence="1 2">
    <name type="scientific">Aerosakkonema funiforme FACHB-1375</name>
    <dbReference type="NCBI Taxonomy" id="2949571"/>
    <lineage>
        <taxon>Bacteria</taxon>
        <taxon>Bacillati</taxon>
        <taxon>Cyanobacteriota</taxon>
        <taxon>Cyanophyceae</taxon>
        <taxon>Oscillatoriophycideae</taxon>
        <taxon>Aerosakkonematales</taxon>
        <taxon>Aerosakkonemataceae</taxon>
        <taxon>Aerosakkonema</taxon>
    </lineage>
</organism>
<evidence type="ECO:0000313" key="2">
    <source>
        <dbReference type="Proteomes" id="UP000641646"/>
    </source>
</evidence>